<accession>A0ABV1DH00</accession>
<comment type="caution">
    <text evidence="1">The sequence shown here is derived from an EMBL/GenBank/DDBJ whole genome shotgun (WGS) entry which is preliminary data.</text>
</comment>
<protein>
    <submittedName>
        <fullName evidence="1">Uncharacterized protein</fullName>
    </submittedName>
</protein>
<gene>
    <name evidence="1" type="ORF">WMQ36_29135</name>
</gene>
<dbReference type="RefSeq" id="WP_008722185.1">
    <property type="nucleotide sequence ID" value="NZ_JBBMFM010000256.1"/>
</dbReference>
<evidence type="ECO:0000313" key="2">
    <source>
        <dbReference type="Proteomes" id="UP001454086"/>
    </source>
</evidence>
<dbReference type="Proteomes" id="UP001454086">
    <property type="component" value="Unassembled WGS sequence"/>
</dbReference>
<keyword evidence="2" id="KW-1185">Reference proteome</keyword>
<dbReference type="EMBL" id="JBBMFM010000256">
    <property type="protein sequence ID" value="MEQ2429033.1"/>
    <property type="molecule type" value="Genomic_DNA"/>
</dbReference>
<name>A0ABV1DH00_9FIRM</name>
<evidence type="ECO:0000313" key="1">
    <source>
        <dbReference type="EMBL" id="MEQ2429033.1"/>
    </source>
</evidence>
<organism evidence="1 2">
    <name type="scientific">Enterocloster hominis</name>
    <name type="common">ex Hitch et al. 2024</name>
    <dbReference type="NCBI Taxonomy" id="1917870"/>
    <lineage>
        <taxon>Bacteria</taxon>
        <taxon>Bacillati</taxon>
        <taxon>Bacillota</taxon>
        <taxon>Clostridia</taxon>
        <taxon>Lachnospirales</taxon>
        <taxon>Lachnospiraceae</taxon>
        <taxon>Enterocloster</taxon>
    </lineage>
</organism>
<proteinExistence type="predicted"/>
<sequence length="99" mass="11688">MKFREKDIQLTTDGMGIVFYSPKTNTDIPEGYDFLNEEYSNPEDVAKHIKKGDVWWAFVQGEAEITYSSSERDIQMKTCWQNFLLRFAWALIFKTKSYV</sequence>
<reference evidence="1 2" key="1">
    <citation type="submission" date="2024-03" db="EMBL/GenBank/DDBJ databases">
        <title>Human intestinal bacterial collection.</title>
        <authorList>
            <person name="Pauvert C."/>
            <person name="Hitch T.C.A."/>
            <person name="Clavel T."/>
        </authorList>
    </citation>
    <scope>NUCLEOTIDE SEQUENCE [LARGE SCALE GENOMIC DNA]</scope>
    <source>
        <strain evidence="1 2">CLA-SR-H021</strain>
    </source>
</reference>